<name>A0AAW1SF78_9CHLO</name>
<evidence type="ECO:0000256" key="8">
    <source>
        <dbReference type="SAM" id="MobiDB-lite"/>
    </source>
</evidence>
<feature type="compositionally biased region" description="Low complexity" evidence="8">
    <location>
        <begin position="92"/>
        <end position="107"/>
    </location>
</feature>
<dbReference type="AlphaFoldDB" id="A0AAW1SF78"/>
<feature type="region of interest" description="Disordered" evidence="8">
    <location>
        <begin position="1"/>
        <end position="32"/>
    </location>
</feature>
<evidence type="ECO:0000313" key="10">
    <source>
        <dbReference type="Proteomes" id="UP001438707"/>
    </source>
</evidence>
<evidence type="ECO:0000313" key="9">
    <source>
        <dbReference type="EMBL" id="KAK9844296.1"/>
    </source>
</evidence>
<dbReference type="Proteomes" id="UP001438707">
    <property type="component" value="Unassembled WGS sequence"/>
</dbReference>
<dbReference type="GO" id="GO:0009507">
    <property type="term" value="C:chloroplast"/>
    <property type="evidence" value="ECO:0007669"/>
    <property type="project" value="TreeGrafter"/>
</dbReference>
<evidence type="ECO:0000256" key="7">
    <source>
        <dbReference type="RuleBase" id="RU004466"/>
    </source>
</evidence>
<dbReference type="GO" id="GO:0004659">
    <property type="term" value="F:prenyltransferase activity"/>
    <property type="evidence" value="ECO:0007669"/>
    <property type="project" value="InterPro"/>
</dbReference>
<keyword evidence="6" id="KW-0414">Isoprene biosynthesis</keyword>
<dbReference type="PANTHER" id="PTHR12001">
    <property type="entry name" value="GERANYLGERANYL PYROPHOSPHATE SYNTHASE"/>
    <property type="match status" value="1"/>
</dbReference>
<dbReference type="CDD" id="cd00685">
    <property type="entry name" value="Trans_IPPS_HT"/>
    <property type="match status" value="1"/>
</dbReference>
<evidence type="ECO:0000256" key="6">
    <source>
        <dbReference type="ARBA" id="ARBA00023229"/>
    </source>
</evidence>
<accession>A0AAW1SF78</accession>
<gene>
    <name evidence="9" type="ORF">WJX74_000526</name>
</gene>
<evidence type="ECO:0008006" key="11">
    <source>
        <dbReference type="Google" id="ProtNLM"/>
    </source>
</evidence>
<dbReference type="PROSITE" id="PS00444">
    <property type="entry name" value="POLYPRENYL_SYNTHASE_2"/>
    <property type="match status" value="1"/>
</dbReference>
<keyword evidence="5" id="KW-0460">Magnesium</keyword>
<dbReference type="PROSITE" id="PS00723">
    <property type="entry name" value="POLYPRENYL_SYNTHASE_1"/>
    <property type="match status" value="1"/>
</dbReference>
<dbReference type="PANTHER" id="PTHR12001:SF69">
    <property type="entry name" value="ALL TRANS-POLYPRENYL-DIPHOSPHATE SYNTHASE PDSS1"/>
    <property type="match status" value="1"/>
</dbReference>
<sequence length="456" mass="49527">MFRRARVQVGRGGAGRLAGSNTVAQKNGRGKQAQHVSLIGPPAQRQTRSAESSWQLPDCQHELARRTACPASHPGSAVGPLHVYAPSKEQPAATSSSSSADSLDSISTADTVEATNLSREVEGNGLSPTVSTRRILDPVKADMQILHDNLVQIGEKRHPKLGAATRQIFGGGGKRLRPALVLLVARATCELAGLSDITERHRRLAEITEMIHTASLVHDDVLDDCSLRRGKPTVNNIYGTRTAVLAGDYLFAQSSWLLARLQNFEVIELISMVIADFATGEISQSDSLFDVDLSMEAYMDKNFYKTASLIAASCRSSAVFSEASNHVKDAMFEYGRHLGLAFQIVDDILDFTQSTEQLGKPQGQDLASGNLTAPAIFALGCDGSDRLRELIESEFLEEDDLAEAMQIIKEGDGLAAARRLARQESDLAIDALQCLPECRAKESLQMMVSYVLDRLY</sequence>
<dbReference type="InterPro" id="IPR000092">
    <property type="entry name" value="Polyprenyl_synt"/>
</dbReference>
<dbReference type="Pfam" id="PF00348">
    <property type="entry name" value="polyprenyl_synt"/>
    <property type="match status" value="1"/>
</dbReference>
<evidence type="ECO:0000256" key="1">
    <source>
        <dbReference type="ARBA" id="ARBA00001946"/>
    </source>
</evidence>
<comment type="similarity">
    <text evidence="2 7">Belongs to the FPP/GGPP synthase family.</text>
</comment>
<dbReference type="GO" id="GO:0008299">
    <property type="term" value="P:isoprenoid biosynthetic process"/>
    <property type="evidence" value="ECO:0007669"/>
    <property type="project" value="UniProtKB-KW"/>
</dbReference>
<comment type="cofactor">
    <cofactor evidence="1">
        <name>Mg(2+)</name>
        <dbReference type="ChEBI" id="CHEBI:18420"/>
    </cofactor>
</comment>
<dbReference type="GO" id="GO:0010236">
    <property type="term" value="P:plastoquinone biosynthetic process"/>
    <property type="evidence" value="ECO:0007669"/>
    <property type="project" value="TreeGrafter"/>
</dbReference>
<evidence type="ECO:0000256" key="3">
    <source>
        <dbReference type="ARBA" id="ARBA00022679"/>
    </source>
</evidence>
<dbReference type="SFLD" id="SFLDS00005">
    <property type="entry name" value="Isoprenoid_Synthase_Type_I"/>
    <property type="match status" value="1"/>
</dbReference>
<keyword evidence="3 7" id="KW-0808">Transferase</keyword>
<evidence type="ECO:0000256" key="2">
    <source>
        <dbReference type="ARBA" id="ARBA00006706"/>
    </source>
</evidence>
<dbReference type="SUPFAM" id="SSF48576">
    <property type="entry name" value="Terpenoid synthases"/>
    <property type="match status" value="1"/>
</dbReference>
<dbReference type="GO" id="GO:0046872">
    <property type="term" value="F:metal ion binding"/>
    <property type="evidence" value="ECO:0007669"/>
    <property type="project" value="UniProtKB-KW"/>
</dbReference>
<keyword evidence="4" id="KW-0479">Metal-binding</keyword>
<protein>
    <recommendedName>
        <fullName evidence="11">Solanesyl diphosphate synthase</fullName>
    </recommendedName>
</protein>
<feature type="region of interest" description="Disordered" evidence="8">
    <location>
        <begin position="87"/>
        <end position="107"/>
    </location>
</feature>
<dbReference type="InterPro" id="IPR008949">
    <property type="entry name" value="Isoprenoid_synthase_dom_sf"/>
</dbReference>
<dbReference type="Gene3D" id="1.10.600.10">
    <property type="entry name" value="Farnesyl Diphosphate Synthase"/>
    <property type="match status" value="1"/>
</dbReference>
<keyword evidence="10" id="KW-1185">Reference proteome</keyword>
<dbReference type="EMBL" id="JALJOS010000001">
    <property type="protein sequence ID" value="KAK9844296.1"/>
    <property type="molecule type" value="Genomic_DNA"/>
</dbReference>
<evidence type="ECO:0000256" key="4">
    <source>
        <dbReference type="ARBA" id="ARBA00022723"/>
    </source>
</evidence>
<proteinExistence type="inferred from homology"/>
<organism evidence="9 10">
    <name type="scientific">Apatococcus lobatus</name>
    <dbReference type="NCBI Taxonomy" id="904363"/>
    <lineage>
        <taxon>Eukaryota</taxon>
        <taxon>Viridiplantae</taxon>
        <taxon>Chlorophyta</taxon>
        <taxon>core chlorophytes</taxon>
        <taxon>Trebouxiophyceae</taxon>
        <taxon>Chlorellales</taxon>
        <taxon>Chlorellaceae</taxon>
        <taxon>Apatococcus</taxon>
    </lineage>
</organism>
<comment type="caution">
    <text evidence="9">The sequence shown here is derived from an EMBL/GenBank/DDBJ whole genome shotgun (WGS) entry which is preliminary data.</text>
</comment>
<reference evidence="9 10" key="1">
    <citation type="journal article" date="2024" name="Nat. Commun.">
        <title>Phylogenomics reveals the evolutionary origins of lichenization in chlorophyte algae.</title>
        <authorList>
            <person name="Puginier C."/>
            <person name="Libourel C."/>
            <person name="Otte J."/>
            <person name="Skaloud P."/>
            <person name="Haon M."/>
            <person name="Grisel S."/>
            <person name="Petersen M."/>
            <person name="Berrin J.G."/>
            <person name="Delaux P.M."/>
            <person name="Dal Grande F."/>
            <person name="Keller J."/>
        </authorList>
    </citation>
    <scope>NUCLEOTIDE SEQUENCE [LARGE SCALE GENOMIC DNA]</scope>
    <source>
        <strain evidence="9 10">SAG 2145</strain>
    </source>
</reference>
<dbReference type="InterPro" id="IPR033749">
    <property type="entry name" value="Polyprenyl_synt_CS"/>
</dbReference>
<evidence type="ECO:0000256" key="5">
    <source>
        <dbReference type="ARBA" id="ARBA00022842"/>
    </source>
</evidence>
<dbReference type="NCBIfam" id="TIGR02749">
    <property type="entry name" value="prenyl_cyano"/>
    <property type="match status" value="1"/>
</dbReference>